<dbReference type="InterPro" id="IPR036388">
    <property type="entry name" value="WH-like_DNA-bd_sf"/>
</dbReference>
<dbReference type="Pfam" id="PF20016">
    <property type="entry name" value="ThsA_Macro"/>
    <property type="match status" value="1"/>
</dbReference>
<proteinExistence type="predicted"/>
<reference evidence="4 5" key="1">
    <citation type="submission" date="2019-08" db="EMBL/GenBank/DDBJ databases">
        <title>Actinomadura sp. nov. CYP1-5 isolated from mountain soil.</title>
        <authorList>
            <person name="Songsumanus A."/>
            <person name="Kuncharoen N."/>
            <person name="Kudo T."/>
            <person name="Yuki M."/>
            <person name="Igarashi Y."/>
            <person name="Tanasupawat S."/>
        </authorList>
    </citation>
    <scope>NUCLEOTIDE SEQUENCE [LARGE SCALE GENOMIC DNA]</scope>
    <source>
        <strain evidence="4 5">GKU157</strain>
    </source>
</reference>
<keyword evidence="2" id="KW-0804">Transcription</keyword>
<dbReference type="GO" id="GO:0003677">
    <property type="term" value="F:DNA binding"/>
    <property type="evidence" value="ECO:0007669"/>
    <property type="project" value="TreeGrafter"/>
</dbReference>
<dbReference type="Gene3D" id="1.10.10.10">
    <property type="entry name" value="Winged helix-like DNA-binding domain superfamily/Winged helix DNA-binding domain"/>
    <property type="match status" value="1"/>
</dbReference>
<keyword evidence="5" id="KW-1185">Reference proteome</keyword>
<dbReference type="Pfam" id="PF03704">
    <property type="entry name" value="BTAD"/>
    <property type="match status" value="1"/>
</dbReference>
<dbReference type="OrthoDB" id="3405809at2"/>
<dbReference type="Proteomes" id="UP000322634">
    <property type="component" value="Unassembled WGS sequence"/>
</dbReference>
<keyword evidence="1" id="KW-0805">Transcription regulation</keyword>
<evidence type="ECO:0000256" key="2">
    <source>
        <dbReference type="ARBA" id="ARBA00023163"/>
    </source>
</evidence>
<gene>
    <name evidence="4" type="ORF">FXF65_35715</name>
</gene>
<sequence>MTRIHVGVLGTTVLSVGGRPVGLAPLTVKLLLRLVAADGEAIPAMRLYREVWEEPRAADTGTAGRLHRTEVQKRILELRRALGRDEAARVLLTEQVLNGRGTESAYRLVLAAGQLDCAEFGERVNRAAHAAPATAAALLTGALELWRGRPLAEAAGAGFADALAERLAAQYETARRELVRVHLELGHPDAALPLAERLAAERPGDGEVARTLRLIRERLRARHGDEVLRREFTGLRVTVTVKRGDLFAEDDANLVVGFGDTFDTDTADDVVISSESVQGQLLHRVYGSDRELLDKELRRALRRVAPVGRESPRFKPRGKRLRYPVGTVVPLTLSGRRVFATVHCRQGLDLATVSTPEDLRLCLERLWESVDVHGLLKPVATPLLGAGLARLRELGREQIMILIIASYLRACRVRPVAPELRIVLRPDDLARIRLTDVARFVEALGHDGLPGENA</sequence>
<organism evidence="4 5">
    <name type="scientific">Actinomadura syzygii</name>
    <dbReference type="NCBI Taxonomy" id="1427538"/>
    <lineage>
        <taxon>Bacteria</taxon>
        <taxon>Bacillati</taxon>
        <taxon>Actinomycetota</taxon>
        <taxon>Actinomycetes</taxon>
        <taxon>Streptosporangiales</taxon>
        <taxon>Thermomonosporaceae</taxon>
        <taxon>Actinomadura</taxon>
    </lineage>
</organism>
<dbReference type="EMBL" id="VSFF01000015">
    <property type="protein sequence ID" value="TYC08884.1"/>
    <property type="molecule type" value="Genomic_DNA"/>
</dbReference>
<dbReference type="AlphaFoldDB" id="A0A5D0TT46"/>
<dbReference type="PANTHER" id="PTHR35807:SF1">
    <property type="entry name" value="TRANSCRIPTIONAL REGULATOR REDD"/>
    <property type="match status" value="1"/>
</dbReference>
<accession>A0A5D0TT46</accession>
<feature type="domain" description="Bacterial transcriptional activator" evidence="3">
    <location>
        <begin position="115"/>
        <end position="236"/>
    </location>
</feature>
<dbReference type="InterPro" id="IPR045535">
    <property type="entry name" value="ThsA_Macro"/>
</dbReference>
<dbReference type="Gene3D" id="1.25.40.10">
    <property type="entry name" value="Tetratricopeptide repeat domain"/>
    <property type="match status" value="1"/>
</dbReference>
<evidence type="ECO:0000256" key="1">
    <source>
        <dbReference type="ARBA" id="ARBA00023015"/>
    </source>
</evidence>
<name>A0A5D0TT46_9ACTN</name>
<evidence type="ECO:0000313" key="4">
    <source>
        <dbReference type="EMBL" id="TYC08884.1"/>
    </source>
</evidence>
<dbReference type="GO" id="GO:0006355">
    <property type="term" value="P:regulation of DNA-templated transcription"/>
    <property type="evidence" value="ECO:0007669"/>
    <property type="project" value="TreeGrafter"/>
</dbReference>
<evidence type="ECO:0000259" key="3">
    <source>
        <dbReference type="SMART" id="SM01043"/>
    </source>
</evidence>
<dbReference type="InterPro" id="IPR011990">
    <property type="entry name" value="TPR-like_helical_dom_sf"/>
</dbReference>
<comment type="caution">
    <text evidence="4">The sequence shown here is derived from an EMBL/GenBank/DDBJ whole genome shotgun (WGS) entry which is preliminary data.</text>
</comment>
<dbReference type="InterPro" id="IPR005158">
    <property type="entry name" value="BTAD"/>
</dbReference>
<protein>
    <recommendedName>
        <fullName evidence="3">Bacterial transcriptional activator domain-containing protein</fullName>
    </recommendedName>
</protein>
<dbReference type="PANTHER" id="PTHR35807">
    <property type="entry name" value="TRANSCRIPTIONAL REGULATOR REDD-RELATED"/>
    <property type="match status" value="1"/>
</dbReference>
<dbReference type="SMART" id="SM01043">
    <property type="entry name" value="BTAD"/>
    <property type="match status" value="1"/>
</dbReference>
<dbReference type="SUPFAM" id="SSF48452">
    <property type="entry name" value="TPR-like"/>
    <property type="match status" value="1"/>
</dbReference>
<dbReference type="InterPro" id="IPR051677">
    <property type="entry name" value="AfsR-DnrI-RedD_regulator"/>
</dbReference>
<evidence type="ECO:0000313" key="5">
    <source>
        <dbReference type="Proteomes" id="UP000322634"/>
    </source>
</evidence>